<name>A0A4Y2ASK0_ARAVE</name>
<accession>A0A4Y2ASK0</accession>
<reference evidence="1 2" key="1">
    <citation type="journal article" date="2019" name="Sci. Rep.">
        <title>Orb-weaving spider Araneus ventricosus genome elucidates the spidroin gene catalogue.</title>
        <authorList>
            <person name="Kono N."/>
            <person name="Nakamura H."/>
            <person name="Ohtoshi R."/>
            <person name="Moran D.A.P."/>
            <person name="Shinohara A."/>
            <person name="Yoshida Y."/>
            <person name="Fujiwara M."/>
            <person name="Mori M."/>
            <person name="Tomita M."/>
            <person name="Arakawa K."/>
        </authorList>
    </citation>
    <scope>NUCLEOTIDE SEQUENCE [LARGE SCALE GENOMIC DNA]</scope>
</reference>
<dbReference type="AlphaFoldDB" id="A0A4Y2ASK0"/>
<keyword evidence="2" id="KW-1185">Reference proteome</keyword>
<evidence type="ECO:0000313" key="1">
    <source>
        <dbReference type="EMBL" id="GBL82962.1"/>
    </source>
</evidence>
<proteinExistence type="predicted"/>
<gene>
    <name evidence="1" type="ORF">AVEN_106459_1</name>
</gene>
<dbReference type="EMBL" id="BGPR01000030">
    <property type="protein sequence ID" value="GBL82962.1"/>
    <property type="molecule type" value="Genomic_DNA"/>
</dbReference>
<organism evidence="1 2">
    <name type="scientific">Araneus ventricosus</name>
    <name type="common">Orbweaver spider</name>
    <name type="synonym">Epeira ventricosa</name>
    <dbReference type="NCBI Taxonomy" id="182803"/>
    <lineage>
        <taxon>Eukaryota</taxon>
        <taxon>Metazoa</taxon>
        <taxon>Ecdysozoa</taxon>
        <taxon>Arthropoda</taxon>
        <taxon>Chelicerata</taxon>
        <taxon>Arachnida</taxon>
        <taxon>Araneae</taxon>
        <taxon>Araneomorphae</taxon>
        <taxon>Entelegynae</taxon>
        <taxon>Araneoidea</taxon>
        <taxon>Araneidae</taxon>
        <taxon>Araneus</taxon>
    </lineage>
</organism>
<protein>
    <submittedName>
        <fullName evidence="1">Uncharacterized protein</fullName>
    </submittedName>
</protein>
<sequence>MSTGTHWCSVITRLFFIREIITKTCVYVLKTVRFLSPRLESSGTAFIAFRHRLFCDYNSPYTANGTKESERMCCDVCASSLSSFIRHKGSRCASPMEYKGRWLRDNVPLSTCRLRRWVMD</sequence>
<dbReference type="Proteomes" id="UP000499080">
    <property type="component" value="Unassembled WGS sequence"/>
</dbReference>
<comment type="caution">
    <text evidence="1">The sequence shown here is derived from an EMBL/GenBank/DDBJ whole genome shotgun (WGS) entry which is preliminary data.</text>
</comment>
<evidence type="ECO:0000313" key="2">
    <source>
        <dbReference type="Proteomes" id="UP000499080"/>
    </source>
</evidence>